<organism evidence="3 4">
    <name type="scientific">Araneus ventricosus</name>
    <name type="common">Orbweaver spider</name>
    <name type="synonym">Epeira ventricosa</name>
    <dbReference type="NCBI Taxonomy" id="182803"/>
    <lineage>
        <taxon>Eukaryota</taxon>
        <taxon>Metazoa</taxon>
        <taxon>Ecdysozoa</taxon>
        <taxon>Arthropoda</taxon>
        <taxon>Chelicerata</taxon>
        <taxon>Arachnida</taxon>
        <taxon>Araneae</taxon>
        <taxon>Araneomorphae</taxon>
        <taxon>Entelegynae</taxon>
        <taxon>Araneoidea</taxon>
        <taxon>Araneidae</taxon>
        <taxon>Araneus</taxon>
    </lineage>
</organism>
<dbReference type="EMBL" id="BGPR01000015">
    <property type="protein sequence ID" value="GBL78205.1"/>
    <property type="molecule type" value="Genomic_DNA"/>
</dbReference>
<reference evidence="3 4" key="1">
    <citation type="journal article" date="2019" name="Sci. Rep.">
        <title>Orb-weaving spider Araneus ventricosus genome elucidates the spidroin gene catalogue.</title>
        <authorList>
            <person name="Kono N."/>
            <person name="Nakamura H."/>
            <person name="Ohtoshi R."/>
            <person name="Moran D.A.P."/>
            <person name="Shinohara A."/>
            <person name="Yoshida Y."/>
            <person name="Fujiwara M."/>
            <person name="Mori M."/>
            <person name="Tomita M."/>
            <person name="Arakawa K."/>
        </authorList>
    </citation>
    <scope>NUCLEOTIDE SEQUENCE [LARGE SCALE GENOMIC DNA]</scope>
</reference>
<evidence type="ECO:0000313" key="3">
    <source>
        <dbReference type="EMBL" id="GBL78205.1"/>
    </source>
</evidence>
<feature type="transmembrane region" description="Helical" evidence="2">
    <location>
        <begin position="113"/>
        <end position="131"/>
    </location>
</feature>
<keyword evidence="4" id="KW-1185">Reference proteome</keyword>
<dbReference type="AlphaFoldDB" id="A0A4Y2AG62"/>
<sequence length="184" mass="19028">MKRIWIVDHPEAPVPRVGRLGQAEESHGTETGIGKTVVQDRPDAVPGRCIASHAPRTAAAGGARAMVTTTLPTAAAAAAGGGSSTAADRPPSGQGAPHHDRAFQVQGLSVRKLSITVVLIVCIAIHLLWSVQVGHTYVRHVGQGTLSPADQSGVQHADTHRKSAKNIPVGRRSMVGASATKTVT</sequence>
<feature type="region of interest" description="Disordered" evidence="1">
    <location>
        <begin position="76"/>
        <end position="99"/>
    </location>
</feature>
<comment type="caution">
    <text evidence="3">The sequence shown here is derived from an EMBL/GenBank/DDBJ whole genome shotgun (WGS) entry which is preliminary data.</text>
</comment>
<dbReference type="Proteomes" id="UP000499080">
    <property type="component" value="Unassembled WGS sequence"/>
</dbReference>
<keyword evidence="2" id="KW-0472">Membrane</keyword>
<evidence type="ECO:0000313" key="4">
    <source>
        <dbReference type="Proteomes" id="UP000499080"/>
    </source>
</evidence>
<evidence type="ECO:0000256" key="2">
    <source>
        <dbReference type="SAM" id="Phobius"/>
    </source>
</evidence>
<gene>
    <name evidence="3" type="ORF">AVEN_42772_1</name>
</gene>
<name>A0A4Y2AG62_ARAVE</name>
<keyword evidence="2" id="KW-1133">Transmembrane helix</keyword>
<feature type="region of interest" description="Disordered" evidence="1">
    <location>
        <begin position="149"/>
        <end position="184"/>
    </location>
</feature>
<proteinExistence type="predicted"/>
<protein>
    <submittedName>
        <fullName evidence="3">Uncharacterized protein</fullName>
    </submittedName>
</protein>
<accession>A0A4Y2AG62</accession>
<evidence type="ECO:0000256" key="1">
    <source>
        <dbReference type="SAM" id="MobiDB-lite"/>
    </source>
</evidence>
<keyword evidence="2" id="KW-0812">Transmembrane</keyword>